<dbReference type="Gene3D" id="3.30.830.10">
    <property type="entry name" value="Metalloenzyme, LuxS/M16 peptidase-like"/>
    <property type="match status" value="4"/>
</dbReference>
<dbReference type="PROSITE" id="PS00143">
    <property type="entry name" value="INSULINASE"/>
    <property type="match status" value="1"/>
</dbReference>
<dbReference type="SUPFAM" id="SSF63411">
    <property type="entry name" value="LuxS/MPP-like metallohydrolase"/>
    <property type="match status" value="4"/>
</dbReference>
<dbReference type="PANTHER" id="PTHR43690">
    <property type="entry name" value="NARDILYSIN"/>
    <property type="match status" value="1"/>
</dbReference>
<evidence type="ECO:0000256" key="1">
    <source>
        <dbReference type="ARBA" id="ARBA00001947"/>
    </source>
</evidence>
<feature type="domain" description="Peptidase M16 N-terminal" evidence="9">
    <location>
        <begin position="70"/>
        <end position="109"/>
    </location>
</feature>
<dbReference type="InterPro" id="IPR050626">
    <property type="entry name" value="Peptidase_M16"/>
</dbReference>
<dbReference type="InterPro" id="IPR001431">
    <property type="entry name" value="Pept_M16_Zn_BS"/>
</dbReference>
<evidence type="ECO:0000256" key="5">
    <source>
        <dbReference type="ARBA" id="ARBA00022801"/>
    </source>
</evidence>
<keyword evidence="7" id="KW-0482">Metalloprotease</keyword>
<evidence type="ECO:0000313" key="12">
    <source>
        <dbReference type="Proteomes" id="UP000266441"/>
    </source>
</evidence>
<comment type="caution">
    <text evidence="11">The sequence shown here is derived from an EMBL/GenBank/DDBJ whole genome shotgun (WGS) entry which is preliminary data.</text>
</comment>
<dbReference type="OrthoDB" id="9811314at2"/>
<keyword evidence="3" id="KW-0645">Protease</keyword>
<evidence type="ECO:0000256" key="4">
    <source>
        <dbReference type="ARBA" id="ARBA00022723"/>
    </source>
</evidence>
<organism evidence="11 12">
    <name type="scientific">Mariniphaga sediminis</name>
    <dbReference type="NCBI Taxonomy" id="1628158"/>
    <lineage>
        <taxon>Bacteria</taxon>
        <taxon>Pseudomonadati</taxon>
        <taxon>Bacteroidota</taxon>
        <taxon>Bacteroidia</taxon>
        <taxon>Marinilabiliales</taxon>
        <taxon>Prolixibacteraceae</taxon>
        <taxon>Mariniphaga</taxon>
    </lineage>
</organism>
<keyword evidence="4" id="KW-0479">Metal-binding</keyword>
<accession>A0A399CV96</accession>
<keyword evidence="6" id="KW-0862">Zinc</keyword>
<comment type="cofactor">
    <cofactor evidence="1">
        <name>Zn(2+)</name>
        <dbReference type="ChEBI" id="CHEBI:29105"/>
    </cofactor>
</comment>
<dbReference type="GO" id="GO:0006508">
    <property type="term" value="P:proteolysis"/>
    <property type="evidence" value="ECO:0007669"/>
    <property type="project" value="UniProtKB-KW"/>
</dbReference>
<dbReference type="GO" id="GO:0004222">
    <property type="term" value="F:metalloendopeptidase activity"/>
    <property type="evidence" value="ECO:0007669"/>
    <property type="project" value="InterPro"/>
</dbReference>
<keyword evidence="5" id="KW-0378">Hydrolase</keyword>
<dbReference type="Pfam" id="PF00675">
    <property type="entry name" value="Peptidase_M16"/>
    <property type="match status" value="1"/>
</dbReference>
<comment type="similarity">
    <text evidence="2 8">Belongs to the peptidase M16 family.</text>
</comment>
<dbReference type="RefSeq" id="WP_119351952.1">
    <property type="nucleotide sequence ID" value="NZ_QWET01000025.1"/>
</dbReference>
<dbReference type="EMBL" id="QWET01000025">
    <property type="protein sequence ID" value="RIH63166.1"/>
    <property type="molecule type" value="Genomic_DNA"/>
</dbReference>
<dbReference type="AlphaFoldDB" id="A0A399CV96"/>
<dbReference type="PANTHER" id="PTHR43690:SF17">
    <property type="entry name" value="PROTEIN YHJJ"/>
    <property type="match status" value="1"/>
</dbReference>
<sequence>MKNISWMKKVGLSIVITFFINISLFGQSDFVVKESQDAIGNTYRYVTDDPMDTRIYTLENGMEVYISPSNDESRIQAMVAVKAGSAVEPLESTGLAHYLEHMLFKGTSRIGTVNWNAEKPLLDQISKLYEQHRFTDNEEEKKLIYAKIDSLSTIAAGYVAPNEFSKLAAAMGATGVNAATTYDFTYYRENIPSNELERWAELESERMNNVVLRLFHTELETVYEEYNRAQDNDGRQLFYALLDNLFKKHPYKRPVIGFPEHLKNPSMVNIHRFFNTYYVPNNMVIILSGEVVPEQAIPVLEKYFGKYGEKELPEVTFPKEDPITEPRVSELFSKEEEKVILAYRLNGKNTDDYKYSMIMDGLLSNSGKAGLLDINLNQAAKVHATSSSLLFLKDYGIHYFSGIPKKEQSLEEVQTFVREEIEKIKRGEFEEWLLEAIVNNMKLTHIQGLESSITKASYILYSVMYGVPYEKHVAFLSELDKVTKDDVVSFARERYADNYTLIYKRKGEKQLRQVEKPDITPLTLNNENESDFTKQFVQQEPEGLTPQFVDYKSTFPGTKLKNGMDFYFLKDTTGLFSFRYIIPAGKDHDGLLPFAMRYFRELGTSKFTPDSLKKELFRYGISFSISASDDKSYINVRGLDEYFKEAVELTEHIFADVQNDPEIYRKQIEKEKVSRELQKDNVRAISAHAQQYMLYGGNNSFANDPSVSTLESQDPAAMLEKIAHLFNYKHTIYYAGNRSEKEVIRIVKKSHDLPKTFAEIPAKKEYNYLPLNSPGVYFMDYDMVQAQVRMVAKNDVPYSPELLAYKEMYDNYYGVGLGSIIFQEIRESRALAYSSGSYYQMEVTNDEDNVVVGYVGTQANKLSEAMHALEGLMDTLKFDPEKFEIARKAAIKSLESNRVPQKYWFGRYMGFLDKGIDYDVRETQYKMLQEMTPEKFMDFFSKYIRNSNKQYFIRSKKENIDFESLKPFGELKEITREDIFGY</sequence>
<evidence type="ECO:0000259" key="9">
    <source>
        <dbReference type="Pfam" id="PF00675"/>
    </source>
</evidence>
<protein>
    <submittedName>
        <fullName evidence="11">Insulinase family protein</fullName>
    </submittedName>
</protein>
<dbReference type="Pfam" id="PF05193">
    <property type="entry name" value="Peptidase_M16_C"/>
    <property type="match status" value="1"/>
</dbReference>
<evidence type="ECO:0000256" key="3">
    <source>
        <dbReference type="ARBA" id="ARBA00022670"/>
    </source>
</evidence>
<evidence type="ECO:0000256" key="2">
    <source>
        <dbReference type="ARBA" id="ARBA00007261"/>
    </source>
</evidence>
<evidence type="ECO:0000256" key="6">
    <source>
        <dbReference type="ARBA" id="ARBA00022833"/>
    </source>
</evidence>
<evidence type="ECO:0000256" key="7">
    <source>
        <dbReference type="ARBA" id="ARBA00023049"/>
    </source>
</evidence>
<dbReference type="InterPro" id="IPR011249">
    <property type="entry name" value="Metalloenz_LuxS/M16"/>
</dbReference>
<feature type="domain" description="Peptidase M16 C-terminal" evidence="10">
    <location>
        <begin position="270"/>
        <end position="440"/>
    </location>
</feature>
<dbReference type="GO" id="GO:0046872">
    <property type="term" value="F:metal ion binding"/>
    <property type="evidence" value="ECO:0007669"/>
    <property type="project" value="UniProtKB-KW"/>
</dbReference>
<dbReference type="InterPro" id="IPR011765">
    <property type="entry name" value="Pept_M16_N"/>
</dbReference>
<gene>
    <name evidence="11" type="ORF">D1164_21430</name>
</gene>
<name>A0A399CV96_9BACT</name>
<dbReference type="InterPro" id="IPR007863">
    <property type="entry name" value="Peptidase_M16_C"/>
</dbReference>
<reference evidence="11 12" key="1">
    <citation type="journal article" date="2015" name="Int. J. Syst. Evol. Microbiol.">
        <title>Mariniphaga sediminis sp. nov., isolated from coastal sediment.</title>
        <authorList>
            <person name="Wang F.Q."/>
            <person name="Shen Q.Y."/>
            <person name="Chen G.J."/>
            <person name="Du Z.J."/>
        </authorList>
    </citation>
    <scope>NUCLEOTIDE SEQUENCE [LARGE SCALE GENOMIC DNA]</scope>
    <source>
        <strain evidence="11 12">SY21</strain>
    </source>
</reference>
<evidence type="ECO:0000259" key="10">
    <source>
        <dbReference type="Pfam" id="PF05193"/>
    </source>
</evidence>
<keyword evidence="12" id="KW-1185">Reference proteome</keyword>
<evidence type="ECO:0000313" key="11">
    <source>
        <dbReference type="EMBL" id="RIH63166.1"/>
    </source>
</evidence>
<dbReference type="Proteomes" id="UP000266441">
    <property type="component" value="Unassembled WGS sequence"/>
</dbReference>
<proteinExistence type="inferred from homology"/>
<evidence type="ECO:0000256" key="8">
    <source>
        <dbReference type="RuleBase" id="RU004447"/>
    </source>
</evidence>